<dbReference type="EMBL" id="LUUI01000154">
    <property type="protein sequence ID" value="OAI10378.1"/>
    <property type="molecule type" value="Genomic_DNA"/>
</dbReference>
<organism evidence="1 2">
    <name type="scientific">Methylomonas lenta</name>
    <dbReference type="NCBI Taxonomy" id="980561"/>
    <lineage>
        <taxon>Bacteria</taxon>
        <taxon>Pseudomonadati</taxon>
        <taxon>Pseudomonadota</taxon>
        <taxon>Gammaproteobacteria</taxon>
        <taxon>Methylococcales</taxon>
        <taxon>Methylococcaceae</taxon>
        <taxon>Methylomonas</taxon>
    </lineage>
</organism>
<dbReference type="AlphaFoldDB" id="A0A177MXD8"/>
<comment type="caution">
    <text evidence="1">The sequence shown here is derived from an EMBL/GenBank/DDBJ whole genome shotgun (WGS) entry which is preliminary data.</text>
</comment>
<name>A0A177MXD8_9GAMM</name>
<gene>
    <name evidence="1" type="ORF">A1359_16840</name>
</gene>
<evidence type="ECO:0000313" key="2">
    <source>
        <dbReference type="Proteomes" id="UP000078476"/>
    </source>
</evidence>
<protein>
    <submittedName>
        <fullName evidence="1">Uncharacterized protein</fullName>
    </submittedName>
</protein>
<reference evidence="1 2" key="1">
    <citation type="submission" date="2016-03" db="EMBL/GenBank/DDBJ databases">
        <authorList>
            <person name="Ploux O."/>
        </authorList>
    </citation>
    <scope>NUCLEOTIDE SEQUENCE [LARGE SCALE GENOMIC DNA]</scope>
    <source>
        <strain evidence="1 2">R-45370</strain>
    </source>
</reference>
<dbReference type="STRING" id="980561.A1359_16840"/>
<sequence length="421" mass="47138">MKECLKSLIIRMLLLVCLSLSLLLAMILLAIEADPTVNTRANLSADQVAKVKRLFDRNDPRRLRTGVITTAKLGQEELDLALNYLVNQYANGAARLKIEQGKARIEVSLPLADNPLGRYLNFHLVLRQTNGLPEISAISLGRLPLPGFVAISLLKYSQTVLPITVDWPMIARMVKLVKFQPRRLLVTYQWRAELPSQVSGALVSKDELLQLEAYQRRLSELAQTGTAAVSLIDLMQPLFQLAVERSQNGNAIQENRAVIRVLAFYVNQKNLSKLMPQLKRWPRPIWRRVTLQNRDDFSKHYCVSAFLAADGGTPLADAVGLYKEIQDSRGGSGFSFNDIAADRAGTRMGELAIASEQDARAMQTFLSTANEADIMPETADLPEFMPEAEFNRRYGGLQGDGYQNMMIEIERRIAALAINRR</sequence>
<dbReference type="Proteomes" id="UP000078476">
    <property type="component" value="Unassembled WGS sequence"/>
</dbReference>
<proteinExistence type="predicted"/>
<accession>A0A177MXD8</accession>
<keyword evidence="2" id="KW-1185">Reference proteome</keyword>
<dbReference type="OrthoDB" id="9997at2"/>
<evidence type="ECO:0000313" key="1">
    <source>
        <dbReference type="EMBL" id="OAI10378.1"/>
    </source>
</evidence>